<dbReference type="InterPro" id="IPR044862">
    <property type="entry name" value="Pro_4_hyd_alph_FE2OG_OXY"/>
</dbReference>
<feature type="domain" description="Prolyl 4-hydroxylase alpha subunit Fe(2+) 2OG dioxygenase" evidence="1">
    <location>
        <begin position="128"/>
        <end position="216"/>
    </location>
</feature>
<dbReference type="Pfam" id="PF13640">
    <property type="entry name" value="2OG-FeII_Oxy_3"/>
    <property type="match status" value="1"/>
</dbReference>
<gene>
    <name evidence="2" type="ORF">Poly41_69310</name>
</gene>
<sequence length="401" mass="44321">MARKKTANSSQSTLEKLAVAIGACGKSAACCSGRIEADDFEITIAGAGTLPLPMRAKHVRELSDVAKPAPYGKRTETLTDPAVRNSLEIDSAKVELSAALQGAIDDQLPVIECGLGLPPGRLKAELYKLLIYPTGGRFRKHRDSEKRKGMVGSLIVVLPSKFKRGSLLVWEKDRPRRFDFGQARLEQAAEYVAFYADCEHEVERVESGVRVCLAFNLIVKPSGKRKRKPSDTADPVVVDALSDRLAAHPQKPIVFPLDHHYTAAGLKPNLLKGADREIAEQVRLASEQLGCRLHFGQVSRHLCQYADDETFGYGRRSYRSDPVDYDNLNIGESYDDEIVIDGWKDASGKSVSLADLPCDEIMLACTTPVEQWKPTRQDYEGYTGNAGNTLDRWYHQRAMGS</sequence>
<dbReference type="EMBL" id="SJPV01000031">
    <property type="protein sequence ID" value="TWU28035.1"/>
    <property type="molecule type" value="Genomic_DNA"/>
</dbReference>
<proteinExistence type="predicted"/>
<dbReference type="Proteomes" id="UP000319143">
    <property type="component" value="Unassembled WGS sequence"/>
</dbReference>
<dbReference type="Gene3D" id="2.60.120.620">
    <property type="entry name" value="q2cbj1_9rhob like domain"/>
    <property type="match status" value="1"/>
</dbReference>
<keyword evidence="3" id="KW-1185">Reference proteome</keyword>
<protein>
    <recommendedName>
        <fullName evidence="1">Prolyl 4-hydroxylase alpha subunit Fe(2+) 2OG dioxygenase domain-containing protein</fullName>
    </recommendedName>
</protein>
<dbReference type="PANTHER" id="PTHR33099">
    <property type="entry name" value="FE2OG DIOXYGENASE DOMAIN-CONTAINING PROTEIN"/>
    <property type="match status" value="1"/>
</dbReference>
<evidence type="ECO:0000313" key="3">
    <source>
        <dbReference type="Proteomes" id="UP000319143"/>
    </source>
</evidence>
<evidence type="ECO:0000259" key="1">
    <source>
        <dbReference type="Pfam" id="PF13640"/>
    </source>
</evidence>
<dbReference type="OrthoDB" id="238329at2"/>
<name>A0A5C6CW07_9BACT</name>
<dbReference type="RefSeq" id="WP_146531577.1">
    <property type="nucleotide sequence ID" value="NZ_SJPV01000031.1"/>
</dbReference>
<evidence type="ECO:0000313" key="2">
    <source>
        <dbReference type="EMBL" id="TWU28035.1"/>
    </source>
</evidence>
<comment type="caution">
    <text evidence="2">The sequence shown here is derived from an EMBL/GenBank/DDBJ whole genome shotgun (WGS) entry which is preliminary data.</text>
</comment>
<accession>A0A5C6CW07</accession>
<dbReference type="PANTHER" id="PTHR33099:SF7">
    <property type="entry name" value="MYND-TYPE DOMAIN-CONTAINING PROTEIN"/>
    <property type="match status" value="1"/>
</dbReference>
<reference evidence="2 3" key="1">
    <citation type="submission" date="2019-02" db="EMBL/GenBank/DDBJ databases">
        <title>Deep-cultivation of Planctomycetes and their phenomic and genomic characterization uncovers novel biology.</title>
        <authorList>
            <person name="Wiegand S."/>
            <person name="Jogler M."/>
            <person name="Boedeker C."/>
            <person name="Pinto D."/>
            <person name="Vollmers J."/>
            <person name="Rivas-Marin E."/>
            <person name="Kohn T."/>
            <person name="Peeters S.H."/>
            <person name="Heuer A."/>
            <person name="Rast P."/>
            <person name="Oberbeckmann S."/>
            <person name="Bunk B."/>
            <person name="Jeske O."/>
            <person name="Meyerdierks A."/>
            <person name="Storesund J.E."/>
            <person name="Kallscheuer N."/>
            <person name="Luecker S."/>
            <person name="Lage O.M."/>
            <person name="Pohl T."/>
            <person name="Merkel B.J."/>
            <person name="Hornburger P."/>
            <person name="Mueller R.-W."/>
            <person name="Bruemmer F."/>
            <person name="Labrenz M."/>
            <person name="Spormann A.M."/>
            <person name="Op Den Camp H."/>
            <person name="Overmann J."/>
            <person name="Amann R."/>
            <person name="Jetten M.S.M."/>
            <person name="Mascher T."/>
            <person name="Medema M.H."/>
            <person name="Devos D.P."/>
            <person name="Kaster A.-K."/>
            <person name="Ovreas L."/>
            <person name="Rohde M."/>
            <person name="Galperin M.Y."/>
            <person name="Jogler C."/>
        </authorList>
    </citation>
    <scope>NUCLEOTIDE SEQUENCE [LARGE SCALE GENOMIC DNA]</scope>
    <source>
        <strain evidence="2 3">Poly41</strain>
    </source>
</reference>
<organism evidence="2 3">
    <name type="scientific">Novipirellula artificiosorum</name>
    <dbReference type="NCBI Taxonomy" id="2528016"/>
    <lineage>
        <taxon>Bacteria</taxon>
        <taxon>Pseudomonadati</taxon>
        <taxon>Planctomycetota</taxon>
        <taxon>Planctomycetia</taxon>
        <taxon>Pirellulales</taxon>
        <taxon>Pirellulaceae</taxon>
        <taxon>Novipirellula</taxon>
    </lineage>
</organism>
<dbReference type="AlphaFoldDB" id="A0A5C6CW07"/>